<dbReference type="InterPro" id="IPR015867">
    <property type="entry name" value="N-reg_PII/ATP_PRibTrfase_C"/>
</dbReference>
<dbReference type="RefSeq" id="WP_078452636.1">
    <property type="nucleotide sequence ID" value="NZ_MPNX01000004.1"/>
</dbReference>
<reference evidence="2 3" key="1">
    <citation type="submission" date="2016-11" db="EMBL/GenBank/DDBJ databases">
        <title>Mixed transmission modes and dynamic genome evolution in an obligate animal-bacterial symbiosis.</title>
        <authorList>
            <person name="Russell S.L."/>
            <person name="Corbett-Detig R.B."/>
            <person name="Cavanaugh C.M."/>
        </authorList>
    </citation>
    <scope>NUCLEOTIDE SEQUENCE [LARGE SCALE GENOMIC DNA]</scope>
    <source>
        <strain evidence="2">MA-KB16</strain>
    </source>
</reference>
<dbReference type="GO" id="GO:0010038">
    <property type="term" value="P:response to metal ion"/>
    <property type="evidence" value="ECO:0007669"/>
    <property type="project" value="InterPro"/>
</dbReference>
<dbReference type="SUPFAM" id="SSF54913">
    <property type="entry name" value="GlnB-like"/>
    <property type="match status" value="1"/>
</dbReference>
<dbReference type="PANTHER" id="PTHR23419:SF8">
    <property type="entry name" value="FI09726P"/>
    <property type="match status" value="1"/>
</dbReference>
<dbReference type="Gene3D" id="3.30.70.120">
    <property type="match status" value="1"/>
</dbReference>
<sequence length="105" mass="11962">MKLIVYCTCPDKGVAETIAEMLVERRLAACVNILPQVQSIYRWQGQIEHDDEILLLIKSDVAHFEFLREAIMAQHPYDLPEIIGVPVAAGHPEYLTWITNELTKS</sequence>
<dbReference type="AlphaFoldDB" id="A0A1T2DHT8"/>
<dbReference type="EMBL" id="MPNX01000004">
    <property type="protein sequence ID" value="OOY35575.1"/>
    <property type="molecule type" value="Genomic_DNA"/>
</dbReference>
<dbReference type="Proteomes" id="UP000190962">
    <property type="component" value="Unassembled WGS sequence"/>
</dbReference>
<organism evidence="2 3">
    <name type="scientific">Solemya velum gill symbiont</name>
    <dbReference type="NCBI Taxonomy" id="2340"/>
    <lineage>
        <taxon>Bacteria</taxon>
        <taxon>Pseudomonadati</taxon>
        <taxon>Pseudomonadota</taxon>
        <taxon>Gammaproteobacteria</taxon>
        <taxon>sulfur-oxidizing symbionts</taxon>
    </lineage>
</organism>
<dbReference type="GO" id="GO:0005507">
    <property type="term" value="F:copper ion binding"/>
    <property type="evidence" value="ECO:0007669"/>
    <property type="project" value="TreeGrafter"/>
</dbReference>
<evidence type="ECO:0000313" key="2">
    <source>
        <dbReference type="EMBL" id="OOY35575.1"/>
    </source>
</evidence>
<dbReference type="InterPro" id="IPR004323">
    <property type="entry name" value="Ion_tolerance_CutA"/>
</dbReference>
<dbReference type="InterPro" id="IPR011322">
    <property type="entry name" value="N-reg_PII-like_a/b"/>
</dbReference>
<comment type="caution">
    <text evidence="2">The sequence shown here is derived from an EMBL/GenBank/DDBJ whole genome shotgun (WGS) entry which is preliminary data.</text>
</comment>
<evidence type="ECO:0000313" key="3">
    <source>
        <dbReference type="Proteomes" id="UP000190962"/>
    </source>
</evidence>
<evidence type="ECO:0000256" key="1">
    <source>
        <dbReference type="ARBA" id="ARBA00010169"/>
    </source>
</evidence>
<dbReference type="PANTHER" id="PTHR23419">
    <property type="entry name" value="DIVALENT CATION TOLERANCE CUTA-RELATED"/>
    <property type="match status" value="1"/>
</dbReference>
<gene>
    <name evidence="2" type="ORF">BOV88_04865</name>
</gene>
<dbReference type="Pfam" id="PF03091">
    <property type="entry name" value="CutA1"/>
    <property type="match status" value="1"/>
</dbReference>
<comment type="similarity">
    <text evidence="1">Belongs to the CutA family.</text>
</comment>
<protein>
    <submittedName>
        <fullName evidence="2">Divalent-cation tolerance protein CutA</fullName>
    </submittedName>
</protein>
<accession>A0A1T2DHT8</accession>
<name>A0A1T2DHT8_SOVGS</name>
<proteinExistence type="inferred from homology"/>